<keyword evidence="3" id="KW-1185">Reference proteome</keyword>
<organism evidence="2 3">
    <name type="scientific">Acinetobacter shaoyimingii</name>
    <dbReference type="NCBI Taxonomy" id="2715164"/>
    <lineage>
        <taxon>Bacteria</taxon>
        <taxon>Pseudomonadati</taxon>
        <taxon>Pseudomonadota</taxon>
        <taxon>Gammaproteobacteria</taxon>
        <taxon>Moraxellales</taxon>
        <taxon>Moraxellaceae</taxon>
        <taxon>Acinetobacter</taxon>
    </lineage>
</organism>
<evidence type="ECO:0000313" key="2">
    <source>
        <dbReference type="EMBL" id="QIO07453.1"/>
    </source>
</evidence>
<dbReference type="EMBL" id="CP049801">
    <property type="protein sequence ID" value="QIO07453.1"/>
    <property type="molecule type" value="Genomic_DNA"/>
</dbReference>
<name>A0A6G8S0E3_9GAMM</name>
<evidence type="ECO:0000259" key="1">
    <source>
        <dbReference type="SMART" id="SM00563"/>
    </source>
</evidence>
<dbReference type="PANTHER" id="PTHR22753:SF14">
    <property type="entry name" value="MONOACYLGLYCEROL_DIACYLGLYCEROL O-ACYLTRANSFERASE"/>
    <property type="match status" value="1"/>
</dbReference>
<dbReference type="GO" id="GO:0016746">
    <property type="term" value="F:acyltransferase activity"/>
    <property type="evidence" value="ECO:0007669"/>
    <property type="project" value="UniProtKB-KW"/>
</dbReference>
<dbReference type="GO" id="GO:0016020">
    <property type="term" value="C:membrane"/>
    <property type="evidence" value="ECO:0007669"/>
    <property type="project" value="TreeGrafter"/>
</dbReference>
<evidence type="ECO:0000313" key="3">
    <source>
        <dbReference type="Proteomes" id="UP000502297"/>
    </source>
</evidence>
<proteinExistence type="predicted"/>
<dbReference type="SUPFAM" id="SSF69593">
    <property type="entry name" value="Glycerol-3-phosphate (1)-acyltransferase"/>
    <property type="match status" value="1"/>
</dbReference>
<dbReference type="KEGG" id="asha:G8E00_06480"/>
<dbReference type="RefSeq" id="WP_166226457.1">
    <property type="nucleotide sequence ID" value="NZ_CP049801.1"/>
</dbReference>
<dbReference type="SMART" id="SM00563">
    <property type="entry name" value="PlsC"/>
    <property type="match status" value="1"/>
</dbReference>
<dbReference type="AlphaFoldDB" id="A0A6G8S0E3"/>
<dbReference type="Proteomes" id="UP000502297">
    <property type="component" value="Chromosome"/>
</dbReference>
<dbReference type="CDD" id="cd07987">
    <property type="entry name" value="LPLAT_MGAT-like"/>
    <property type="match status" value="1"/>
</dbReference>
<reference evidence="2 3" key="1">
    <citation type="submission" date="2020-03" db="EMBL/GenBank/DDBJ databases">
        <authorList>
            <person name="Zhu W."/>
        </authorList>
    </citation>
    <scope>NUCLEOTIDE SEQUENCE [LARGE SCALE GENOMIC DNA]</scope>
    <source>
        <strain evidence="2 3">323-1</strain>
    </source>
</reference>
<protein>
    <submittedName>
        <fullName evidence="2">Acyltransferase family protein</fullName>
    </submittedName>
</protein>
<keyword evidence="2" id="KW-0808">Transferase</keyword>
<accession>A0A6G8S0E3</accession>
<keyword evidence="2" id="KW-0012">Acyltransferase</keyword>
<dbReference type="Pfam" id="PF01553">
    <property type="entry name" value="Acyltransferase"/>
    <property type="match status" value="1"/>
</dbReference>
<gene>
    <name evidence="2" type="ORF">G8E00_06480</name>
</gene>
<dbReference type="PANTHER" id="PTHR22753">
    <property type="entry name" value="TRANSMEMBRANE PROTEIN 68"/>
    <property type="match status" value="1"/>
</dbReference>
<dbReference type="InterPro" id="IPR002123">
    <property type="entry name" value="Plipid/glycerol_acylTrfase"/>
</dbReference>
<feature type="domain" description="Phospholipid/glycerol acyltransferase" evidence="1">
    <location>
        <begin position="37"/>
        <end position="154"/>
    </location>
</feature>
<sequence>MHIQHNSKLIRLGSLLQRFYFRPTFFGVEHINPNQPAMYVGNHTIYGVLDSPIIIDYLYTEHKIAIVSLADHLHFKVPLWRKVVTGMGGVDGIQEYARQAMQQGYSLLIFPGGGREVAKRRGEEYQLIWKERYGFLKLAQEFNYDIVPFAALGGDDVYELGFDANTLLEQKWFKKLLTVPSIGKLLRNGEVIPSVPKNIIPKRVHFYFKFLPNQKVDKELTAMELKKYRDDLQEKIYQTLQELVEIRTLNTKL</sequence>